<dbReference type="AlphaFoldDB" id="A0A0J9XJB5"/>
<evidence type="ECO:0000313" key="1">
    <source>
        <dbReference type="EMBL" id="CDO57096.1"/>
    </source>
</evidence>
<gene>
    <name evidence="1" type="ORF">BN980_GECA18s02276g</name>
</gene>
<comment type="caution">
    <text evidence="1">The sequence shown here is derived from an EMBL/GenBank/DDBJ whole genome shotgun (WGS) entry which is preliminary data.</text>
</comment>
<sequence>MRTKFCGSRIDDESSDETGFAVEENNWSVGPLDITTFTSNDMCVSGCDDIETSSNNIPLDFDEACFNDYAEADGGAGSSGASTECSTHINANVKPGAVYKYDSMACLLPIRGHSAPSINSKVATPMGRKPLPWEISVPGAAVVHVTSHTHLPLLTLFYEYFFLRFAVFNQQWPAIAAAVHALQIDPPRLVEVYDLTAITQGWPRASLLFPSVVGSGGGMAPGPQVGEMKYLTWDQFRDIFPHSFISALYSVVSPRPLGSGKPFYPACTKGDEWDRGKKRTRRCQGNTVNGYIDSNNNNETDASLFERLVDYRFYEVDIVTYGPASCLDLVVFY</sequence>
<organism evidence="1 2">
    <name type="scientific">Geotrichum candidum</name>
    <name type="common">Oospora lactis</name>
    <name type="synonym">Dipodascus geotrichum</name>
    <dbReference type="NCBI Taxonomy" id="1173061"/>
    <lineage>
        <taxon>Eukaryota</taxon>
        <taxon>Fungi</taxon>
        <taxon>Dikarya</taxon>
        <taxon>Ascomycota</taxon>
        <taxon>Saccharomycotina</taxon>
        <taxon>Dipodascomycetes</taxon>
        <taxon>Dipodascales</taxon>
        <taxon>Dipodascaceae</taxon>
        <taxon>Geotrichum</taxon>
    </lineage>
</organism>
<dbReference type="Proteomes" id="UP000242525">
    <property type="component" value="Unassembled WGS sequence"/>
</dbReference>
<keyword evidence="2" id="KW-1185">Reference proteome</keyword>
<protein>
    <submittedName>
        <fullName evidence="1">Uncharacterized protein</fullName>
    </submittedName>
</protein>
<name>A0A0J9XJB5_GEOCN</name>
<proteinExistence type="predicted"/>
<reference evidence="1" key="1">
    <citation type="submission" date="2014-03" db="EMBL/GenBank/DDBJ databases">
        <authorList>
            <person name="Casaregola S."/>
        </authorList>
    </citation>
    <scope>NUCLEOTIDE SEQUENCE [LARGE SCALE GENOMIC DNA]</scope>
    <source>
        <strain evidence="1">CLIB 918</strain>
    </source>
</reference>
<dbReference type="EMBL" id="CCBN010000018">
    <property type="protein sequence ID" value="CDO57096.1"/>
    <property type="molecule type" value="Genomic_DNA"/>
</dbReference>
<evidence type="ECO:0000313" key="2">
    <source>
        <dbReference type="Proteomes" id="UP000242525"/>
    </source>
</evidence>
<accession>A0A0J9XJB5</accession>